<name>A0ABW2E676_9ACTN</name>
<reference evidence="3" key="1">
    <citation type="journal article" date="2019" name="Int. J. Syst. Evol. Microbiol.">
        <title>The Global Catalogue of Microorganisms (GCM) 10K type strain sequencing project: providing services to taxonomists for standard genome sequencing and annotation.</title>
        <authorList>
            <consortium name="The Broad Institute Genomics Platform"/>
            <consortium name="The Broad Institute Genome Sequencing Center for Infectious Disease"/>
            <person name="Wu L."/>
            <person name="Ma J."/>
        </authorList>
    </citation>
    <scope>NUCLEOTIDE SEQUENCE [LARGE SCALE GENOMIC DNA]</scope>
    <source>
        <strain evidence="3">JCM 4855</strain>
    </source>
</reference>
<accession>A0ABW2E676</accession>
<dbReference type="Proteomes" id="UP001596409">
    <property type="component" value="Unassembled WGS sequence"/>
</dbReference>
<evidence type="ECO:0000313" key="3">
    <source>
        <dbReference type="Proteomes" id="UP001596409"/>
    </source>
</evidence>
<protein>
    <submittedName>
        <fullName evidence="2">Uncharacterized protein</fullName>
    </submittedName>
</protein>
<keyword evidence="3" id="KW-1185">Reference proteome</keyword>
<organism evidence="2 3">
    <name type="scientific">Streptomyces viridiviolaceus</name>
    <dbReference type="NCBI Taxonomy" id="68282"/>
    <lineage>
        <taxon>Bacteria</taxon>
        <taxon>Bacillati</taxon>
        <taxon>Actinomycetota</taxon>
        <taxon>Actinomycetes</taxon>
        <taxon>Kitasatosporales</taxon>
        <taxon>Streptomycetaceae</taxon>
        <taxon>Streptomyces</taxon>
    </lineage>
</organism>
<feature type="region of interest" description="Disordered" evidence="1">
    <location>
        <begin position="25"/>
        <end position="47"/>
    </location>
</feature>
<evidence type="ECO:0000256" key="1">
    <source>
        <dbReference type="SAM" id="MobiDB-lite"/>
    </source>
</evidence>
<gene>
    <name evidence="2" type="ORF">ACFQMH_23140</name>
</gene>
<comment type="caution">
    <text evidence="2">The sequence shown here is derived from an EMBL/GenBank/DDBJ whole genome shotgun (WGS) entry which is preliminary data.</text>
</comment>
<dbReference type="RefSeq" id="WP_189875991.1">
    <property type="nucleotide sequence ID" value="NZ_BMWA01000018.1"/>
</dbReference>
<proteinExistence type="predicted"/>
<evidence type="ECO:0000313" key="2">
    <source>
        <dbReference type="EMBL" id="MFC7014553.1"/>
    </source>
</evidence>
<sequence length="47" mass="5469">MNLQSGTARLLPWLIDDRTHGPLFLTDRRAPDPRRRRRHLNAHAAQA</sequence>
<dbReference type="EMBL" id="JBHSYM010000049">
    <property type="protein sequence ID" value="MFC7014553.1"/>
    <property type="molecule type" value="Genomic_DNA"/>
</dbReference>